<dbReference type="Proteomes" id="UP001488805">
    <property type="component" value="Unassembled WGS sequence"/>
</dbReference>
<evidence type="ECO:0000256" key="5">
    <source>
        <dbReference type="ARBA" id="ARBA00022989"/>
    </source>
</evidence>
<feature type="compositionally biased region" description="Low complexity" evidence="9">
    <location>
        <begin position="105"/>
        <end position="137"/>
    </location>
</feature>
<dbReference type="Pfam" id="PF02038">
    <property type="entry name" value="ATP1G1_PLM_MAT8"/>
    <property type="match status" value="1"/>
</dbReference>
<dbReference type="Gene3D" id="1.20.5.780">
    <property type="entry name" value="Single helix bin"/>
    <property type="match status" value="1"/>
</dbReference>
<gene>
    <name evidence="11" type="ORF">VZT92_027145</name>
</gene>
<name>A0AAW1DTX2_ZOAVI</name>
<keyword evidence="3 8" id="KW-0813">Transport</keyword>
<dbReference type="PANTHER" id="PTHR14132:SF23">
    <property type="entry name" value="FXYD DOMAIN-CONTAINING ION TRANSPORT REGULATOR"/>
    <property type="match status" value="1"/>
</dbReference>
<dbReference type="CDD" id="cd20323">
    <property type="entry name" value="FXYD_FXYD5"/>
    <property type="match status" value="1"/>
</dbReference>
<evidence type="ECO:0000256" key="2">
    <source>
        <dbReference type="ARBA" id="ARBA00005948"/>
    </source>
</evidence>
<reference evidence="11 12" key="1">
    <citation type="journal article" date="2024" name="Genome Biol. Evol.">
        <title>Chromosome-level genome assembly of the viviparous eelpout Zoarces viviparus.</title>
        <authorList>
            <person name="Fuhrmann N."/>
            <person name="Brasseur M.V."/>
            <person name="Bakowski C.E."/>
            <person name="Podsiadlowski L."/>
            <person name="Prost S."/>
            <person name="Krehenwinkel H."/>
            <person name="Mayer C."/>
        </authorList>
    </citation>
    <scope>NUCLEOTIDE SEQUENCE [LARGE SCALE GENOMIC DNA]</scope>
    <source>
        <strain evidence="11">NO-MEL_2022_Ind0_liver</strain>
    </source>
</reference>
<dbReference type="GO" id="GO:0016020">
    <property type="term" value="C:membrane"/>
    <property type="evidence" value="ECO:0007669"/>
    <property type="project" value="UniProtKB-SubCell"/>
</dbReference>
<evidence type="ECO:0000256" key="6">
    <source>
        <dbReference type="ARBA" id="ARBA00023065"/>
    </source>
</evidence>
<dbReference type="PANTHER" id="PTHR14132">
    <property type="entry name" value="SODIUM/POTASSIUM-TRANSPORTING ATPASE SUBUNIT GAMMA"/>
    <property type="match status" value="1"/>
</dbReference>
<dbReference type="PROSITE" id="PS01310">
    <property type="entry name" value="FXYD"/>
    <property type="match status" value="1"/>
</dbReference>
<dbReference type="GO" id="GO:0006811">
    <property type="term" value="P:monoatomic ion transport"/>
    <property type="evidence" value="ECO:0007669"/>
    <property type="project" value="UniProtKB-KW"/>
</dbReference>
<keyword evidence="10" id="KW-0732">Signal</keyword>
<evidence type="ECO:0000313" key="11">
    <source>
        <dbReference type="EMBL" id="KAK9513629.1"/>
    </source>
</evidence>
<evidence type="ECO:0000256" key="8">
    <source>
        <dbReference type="RuleBase" id="RU364131"/>
    </source>
</evidence>
<dbReference type="GO" id="GO:0017080">
    <property type="term" value="F:sodium channel regulator activity"/>
    <property type="evidence" value="ECO:0007669"/>
    <property type="project" value="TreeGrafter"/>
</dbReference>
<sequence>MMRVWKNLWTRAPHRMDTKIYFTHLAFFLLVMFKVSRAQTSTPAVQMESVSNSMANLTTMPAAPTLTGGRVESRVTRDADSSSTTNKNISTSNPVSVHTTPSEMKTSTAPTTKPKTKFTPTPASSVTSSPSKTVKTTTKGAHQDVAWDPKWDEDFTYDYKSLRIAGLTIAAVLFMVGIMVIGCGRACRLFRCHKTSQKSYRVAQE</sequence>
<proteinExistence type="inferred from homology"/>
<keyword evidence="6 8" id="KW-0406">Ion transport</keyword>
<dbReference type="InterPro" id="IPR047297">
    <property type="entry name" value="FXYD_motif"/>
</dbReference>
<feature type="compositionally biased region" description="Low complexity" evidence="9">
    <location>
        <begin position="81"/>
        <end position="93"/>
    </location>
</feature>
<dbReference type="EMBL" id="JBCEZU010000597">
    <property type="protein sequence ID" value="KAK9513629.1"/>
    <property type="molecule type" value="Genomic_DNA"/>
</dbReference>
<accession>A0AAW1DTX2</accession>
<dbReference type="GO" id="GO:0043269">
    <property type="term" value="P:regulation of monoatomic ion transport"/>
    <property type="evidence" value="ECO:0007669"/>
    <property type="project" value="InterPro"/>
</dbReference>
<comment type="subcellular location">
    <subcellularLocation>
        <location evidence="1">Membrane</location>
        <topology evidence="1">Single-pass membrane protein</topology>
    </subcellularLocation>
</comment>
<evidence type="ECO:0000256" key="7">
    <source>
        <dbReference type="ARBA" id="ARBA00023136"/>
    </source>
</evidence>
<evidence type="ECO:0000256" key="10">
    <source>
        <dbReference type="SAM" id="SignalP"/>
    </source>
</evidence>
<comment type="caution">
    <text evidence="11">The sequence shown here is derived from an EMBL/GenBank/DDBJ whole genome shotgun (WGS) entry which is preliminary data.</text>
</comment>
<keyword evidence="12" id="KW-1185">Reference proteome</keyword>
<keyword evidence="5 8" id="KW-1133">Transmembrane helix</keyword>
<feature type="compositionally biased region" description="Basic and acidic residues" evidence="9">
    <location>
        <begin position="71"/>
        <end position="80"/>
    </location>
</feature>
<dbReference type="InterPro" id="IPR000272">
    <property type="entry name" value="Ion-transport_regulator_FXYD"/>
</dbReference>
<feature type="transmembrane region" description="Helical" evidence="8">
    <location>
        <begin position="164"/>
        <end position="184"/>
    </location>
</feature>
<keyword evidence="7 8" id="KW-0472">Membrane</keyword>
<evidence type="ECO:0000256" key="4">
    <source>
        <dbReference type="ARBA" id="ARBA00022692"/>
    </source>
</evidence>
<evidence type="ECO:0000313" key="12">
    <source>
        <dbReference type="Proteomes" id="UP001488805"/>
    </source>
</evidence>
<evidence type="ECO:0000256" key="1">
    <source>
        <dbReference type="ARBA" id="ARBA00004167"/>
    </source>
</evidence>
<feature type="chain" id="PRO_5043654252" description="FXYD domain-containing ion transport regulator" evidence="10">
    <location>
        <begin position="39"/>
        <end position="205"/>
    </location>
</feature>
<protein>
    <recommendedName>
        <fullName evidence="8">FXYD domain-containing ion transport regulator</fullName>
    </recommendedName>
</protein>
<dbReference type="AlphaFoldDB" id="A0AAW1DTX2"/>
<organism evidence="11 12">
    <name type="scientific">Zoarces viviparus</name>
    <name type="common">Viviparous eelpout</name>
    <name type="synonym">Blennius viviparus</name>
    <dbReference type="NCBI Taxonomy" id="48416"/>
    <lineage>
        <taxon>Eukaryota</taxon>
        <taxon>Metazoa</taxon>
        <taxon>Chordata</taxon>
        <taxon>Craniata</taxon>
        <taxon>Vertebrata</taxon>
        <taxon>Euteleostomi</taxon>
        <taxon>Actinopterygii</taxon>
        <taxon>Neopterygii</taxon>
        <taxon>Teleostei</taxon>
        <taxon>Neoteleostei</taxon>
        <taxon>Acanthomorphata</taxon>
        <taxon>Eupercaria</taxon>
        <taxon>Perciformes</taxon>
        <taxon>Cottioidei</taxon>
        <taxon>Zoarcales</taxon>
        <taxon>Zoarcidae</taxon>
        <taxon>Zoarcinae</taxon>
        <taxon>Zoarces</taxon>
    </lineage>
</organism>
<feature type="signal peptide" evidence="10">
    <location>
        <begin position="1"/>
        <end position="38"/>
    </location>
</feature>
<evidence type="ECO:0000256" key="9">
    <source>
        <dbReference type="SAM" id="MobiDB-lite"/>
    </source>
</evidence>
<feature type="compositionally biased region" description="Polar residues" evidence="9">
    <location>
        <begin position="94"/>
        <end position="104"/>
    </location>
</feature>
<comment type="similarity">
    <text evidence="2 8">Belongs to the FXYD family.</text>
</comment>
<feature type="region of interest" description="Disordered" evidence="9">
    <location>
        <begin position="59"/>
        <end position="137"/>
    </location>
</feature>
<evidence type="ECO:0000256" key="3">
    <source>
        <dbReference type="ARBA" id="ARBA00022448"/>
    </source>
</evidence>
<keyword evidence="4 8" id="KW-0812">Transmembrane</keyword>